<evidence type="ECO:0000256" key="2">
    <source>
        <dbReference type="ARBA" id="ARBA00022741"/>
    </source>
</evidence>
<dbReference type="InterPro" id="IPR004344">
    <property type="entry name" value="TTL/TTLL_fam"/>
</dbReference>
<proteinExistence type="predicted"/>
<sequence>MKCNSDNIQYDTVKEAMQNVGIILTTNDDASLLIWRDSLSQLINYSKLRPWQIINRIPFSNIFCRKTSLSTILREGQQIFPAFFNFYPDSFLLPDEFEIFQEELYKIRREALKESRRKRMIKIAQIKKVSDMNAGPVHFLDDLSLLKRYSYGQRSSSCTMKRSKNDKKDAIFKSEDELPVTNYEFNLKDEFIVKPSNGSLGKGIKIIQTGEIVDKDSYCDSFYRKSANKKGPAVAQKYIKSHLIKGTKFDLRIYVLISSIEPFEIFVYRDGLARFCSLKATCSSKFARITNVTMNKHSSFFKKPEQISRLISDVFHENFNDQQQKKIWNEIDNLIVLSLFSGHRYLRKGQLKFFSDFQNDHLYSKSFQIFGFDVLLRENDLKPFLIEINYRPSLEFLRDCDKKMKVEMIRDALRIAAPLSPFQEFINVRNSSSLNVNLWKDEILSNKELFERSNFLKEEAINESKFDRIWPLKSHEIEGSAQKYHIYEEILHRLDELPTNDGIVRI</sequence>
<name>A0ABR2KPS3_9EUKA</name>
<evidence type="ECO:0000313" key="4">
    <source>
        <dbReference type="EMBL" id="KAK8893145.1"/>
    </source>
</evidence>
<evidence type="ECO:0000256" key="3">
    <source>
        <dbReference type="ARBA" id="ARBA00022840"/>
    </source>
</evidence>
<evidence type="ECO:0000313" key="5">
    <source>
        <dbReference type="Proteomes" id="UP001470230"/>
    </source>
</evidence>
<protein>
    <submittedName>
        <fullName evidence="4">Positive regulation of cilium movement</fullName>
    </submittedName>
</protein>
<evidence type="ECO:0000256" key="1">
    <source>
        <dbReference type="ARBA" id="ARBA00022598"/>
    </source>
</evidence>
<keyword evidence="2" id="KW-0547">Nucleotide-binding</keyword>
<dbReference type="Pfam" id="PF03133">
    <property type="entry name" value="TTL"/>
    <property type="match status" value="1"/>
</dbReference>
<gene>
    <name evidence="4" type="ORF">M9Y10_021560</name>
</gene>
<dbReference type="Proteomes" id="UP001470230">
    <property type="component" value="Unassembled WGS sequence"/>
</dbReference>
<dbReference type="EMBL" id="JAPFFF010000003">
    <property type="protein sequence ID" value="KAK8893145.1"/>
    <property type="molecule type" value="Genomic_DNA"/>
</dbReference>
<comment type="caution">
    <text evidence="4">The sequence shown here is derived from an EMBL/GenBank/DDBJ whole genome shotgun (WGS) entry which is preliminary data.</text>
</comment>
<organism evidence="4 5">
    <name type="scientific">Tritrichomonas musculus</name>
    <dbReference type="NCBI Taxonomy" id="1915356"/>
    <lineage>
        <taxon>Eukaryota</taxon>
        <taxon>Metamonada</taxon>
        <taxon>Parabasalia</taxon>
        <taxon>Tritrichomonadida</taxon>
        <taxon>Tritrichomonadidae</taxon>
        <taxon>Tritrichomonas</taxon>
    </lineage>
</organism>
<keyword evidence="5" id="KW-1185">Reference proteome</keyword>
<dbReference type="PANTHER" id="PTHR12241:SF154">
    <property type="entry name" value="TUBULIN POLYGLUTAMYLASE TTLL11"/>
    <property type="match status" value="1"/>
</dbReference>
<dbReference type="SUPFAM" id="SSF56059">
    <property type="entry name" value="Glutathione synthetase ATP-binding domain-like"/>
    <property type="match status" value="1"/>
</dbReference>
<keyword evidence="1" id="KW-0436">Ligase</keyword>
<dbReference type="PANTHER" id="PTHR12241">
    <property type="entry name" value="TUBULIN POLYGLUTAMYLASE"/>
    <property type="match status" value="1"/>
</dbReference>
<accession>A0ABR2KPS3</accession>
<reference evidence="4 5" key="1">
    <citation type="submission" date="2024-04" db="EMBL/GenBank/DDBJ databases">
        <title>Tritrichomonas musculus Genome.</title>
        <authorList>
            <person name="Alves-Ferreira E."/>
            <person name="Grigg M."/>
            <person name="Lorenzi H."/>
            <person name="Galac M."/>
        </authorList>
    </citation>
    <scope>NUCLEOTIDE SEQUENCE [LARGE SCALE GENOMIC DNA]</scope>
    <source>
        <strain evidence="4 5">EAF2021</strain>
    </source>
</reference>
<keyword evidence="3" id="KW-0067">ATP-binding</keyword>
<dbReference type="PROSITE" id="PS51221">
    <property type="entry name" value="TTL"/>
    <property type="match status" value="1"/>
</dbReference>
<dbReference type="Gene3D" id="3.30.470.20">
    <property type="entry name" value="ATP-grasp fold, B domain"/>
    <property type="match status" value="1"/>
</dbReference>